<dbReference type="GO" id="GO:0009055">
    <property type="term" value="F:electron transfer activity"/>
    <property type="evidence" value="ECO:0007669"/>
    <property type="project" value="InterPro"/>
</dbReference>
<comment type="caution">
    <text evidence="9">The sequence shown here is derived from an EMBL/GenBank/DDBJ whole genome shotgun (WGS) entry which is preliminary data.</text>
</comment>
<dbReference type="Proteomes" id="UP000494245">
    <property type="component" value="Unassembled WGS sequence"/>
</dbReference>
<sequence length="182" mass="19664">MERTPRRGALALAALGLALGLAAGWMAAPRFAWTALSQPVRFSHKAHLRQDLDCARCHFAGPGGGYSGFPRVGVCAACHAEPTGGRSEDERERDRLTALYVRPGRDVPWLCALRLPGHVRFVHAPHLDASCSSCHPDMRREDALNVTVNRVSGASRQAMTMDRCRSCHLERGAPSGCAACHG</sequence>
<name>A0A6V8LRB3_9BACT</name>
<dbReference type="EC" id="1.97.-.-" evidence="9"/>
<reference evidence="9 10" key="2">
    <citation type="submission" date="2020-05" db="EMBL/GenBank/DDBJ databases">
        <title>Draft genome sequence of Desulfovibrio sp. strainFSS-1.</title>
        <authorList>
            <person name="Shimoshige H."/>
            <person name="Kobayashi H."/>
            <person name="Maekawa T."/>
        </authorList>
    </citation>
    <scope>NUCLEOTIDE SEQUENCE [LARGE SCALE GENOMIC DNA]</scope>
    <source>
        <strain evidence="9 10">SIID29052-01</strain>
    </source>
</reference>
<evidence type="ECO:0000256" key="3">
    <source>
        <dbReference type="ARBA" id="ARBA00022723"/>
    </source>
</evidence>
<dbReference type="InterPro" id="IPR036280">
    <property type="entry name" value="Multihaem_cyt_sf"/>
</dbReference>
<keyword evidence="5 7" id="KW-0408">Iron</keyword>
<dbReference type="SUPFAM" id="SSF48695">
    <property type="entry name" value="Multiheme cytochromes"/>
    <property type="match status" value="1"/>
</dbReference>
<evidence type="ECO:0000313" key="10">
    <source>
        <dbReference type="Proteomes" id="UP000494245"/>
    </source>
</evidence>
<evidence type="ECO:0000313" key="9">
    <source>
        <dbReference type="EMBL" id="GFK95032.1"/>
    </source>
</evidence>
<dbReference type="GO" id="GO:0046872">
    <property type="term" value="F:metal ion binding"/>
    <property type="evidence" value="ECO:0007669"/>
    <property type="project" value="UniProtKB-KW"/>
</dbReference>
<evidence type="ECO:0000256" key="1">
    <source>
        <dbReference type="ARBA" id="ARBA00022448"/>
    </source>
</evidence>
<dbReference type="PANTHER" id="PTHR39425:SF1">
    <property type="entry name" value="CYTOCHROME C7-LIKE DOMAIN-CONTAINING PROTEIN"/>
    <property type="match status" value="1"/>
</dbReference>
<evidence type="ECO:0000256" key="7">
    <source>
        <dbReference type="PIRSR" id="PIRSR602322-1"/>
    </source>
</evidence>
<feature type="binding site" description="axial binding residue" evidence="7">
    <location>
        <position position="58"/>
    </location>
    <ligand>
        <name>heme c</name>
        <dbReference type="ChEBI" id="CHEBI:61717"/>
        <label>1</label>
    </ligand>
    <ligandPart>
        <name>Fe</name>
        <dbReference type="ChEBI" id="CHEBI:18248"/>
    </ligandPart>
</feature>
<dbReference type="PROSITE" id="PS51318">
    <property type="entry name" value="TAT"/>
    <property type="match status" value="1"/>
</dbReference>
<dbReference type="PANTHER" id="PTHR39425">
    <property type="entry name" value="LIPOPROTEIN CYTOCHROME C"/>
    <property type="match status" value="1"/>
</dbReference>
<keyword evidence="2 7" id="KW-0349">Heme</keyword>
<keyword evidence="9" id="KW-0560">Oxidoreductase</keyword>
<feature type="binding site" description="axial binding residue" evidence="7">
    <location>
        <position position="47"/>
    </location>
    <ligand>
        <name>heme c</name>
        <dbReference type="ChEBI" id="CHEBI:61717"/>
        <label>1</label>
    </ligand>
    <ligandPart>
        <name>Fe</name>
        <dbReference type="ChEBI" id="CHEBI:18248"/>
    </ligandPart>
</feature>
<dbReference type="Pfam" id="PF02085">
    <property type="entry name" value="Cytochrom_CIII"/>
    <property type="match status" value="1"/>
</dbReference>
<reference evidence="9 10" key="1">
    <citation type="submission" date="2020-04" db="EMBL/GenBank/DDBJ databases">
        <authorList>
            <consortium name="Desulfovibrio sp. FSS-1 genome sequencing consortium"/>
            <person name="Shimoshige H."/>
            <person name="Kobayashi H."/>
            <person name="Maekawa T."/>
        </authorList>
    </citation>
    <scope>NUCLEOTIDE SEQUENCE [LARGE SCALE GENOMIC DNA]</scope>
    <source>
        <strain evidence="9 10">SIID29052-01</strain>
    </source>
</reference>
<dbReference type="Gene3D" id="3.90.10.10">
    <property type="entry name" value="Cytochrome C3"/>
    <property type="match status" value="2"/>
</dbReference>
<gene>
    <name evidence="9" type="primary">qrcA</name>
    <name evidence="9" type="ORF">NNJEOMEG_02880</name>
</gene>
<evidence type="ECO:0000259" key="8">
    <source>
        <dbReference type="Pfam" id="PF02085"/>
    </source>
</evidence>
<feature type="binding site" description="axial binding residue" evidence="7">
    <location>
        <position position="57"/>
    </location>
    <ligand>
        <name>heme c</name>
        <dbReference type="ChEBI" id="CHEBI:61717"/>
        <label>1</label>
    </ligand>
    <ligandPart>
        <name>Fe</name>
        <dbReference type="ChEBI" id="CHEBI:18248"/>
    </ligandPart>
</feature>
<keyword evidence="10" id="KW-1185">Reference proteome</keyword>
<keyword evidence="1" id="KW-0813">Transport</keyword>
<dbReference type="GO" id="GO:0051536">
    <property type="term" value="F:iron-sulfur cluster binding"/>
    <property type="evidence" value="ECO:0007669"/>
    <property type="project" value="UniProtKB-KW"/>
</dbReference>
<dbReference type="GO" id="GO:0020037">
    <property type="term" value="F:heme binding"/>
    <property type="evidence" value="ECO:0007669"/>
    <property type="project" value="InterPro"/>
</dbReference>
<dbReference type="GO" id="GO:0016491">
    <property type="term" value="F:oxidoreductase activity"/>
    <property type="evidence" value="ECO:0007669"/>
    <property type="project" value="UniProtKB-KW"/>
</dbReference>
<comment type="cofactor">
    <cofactor evidence="7">
        <name>heme c</name>
        <dbReference type="ChEBI" id="CHEBI:61717"/>
    </cofactor>
    <text evidence="7">Binds 4 heme c groups covalently per monomer.</text>
</comment>
<feature type="binding site" description="axial binding residue" evidence="7">
    <location>
        <position position="54"/>
    </location>
    <ligand>
        <name>heme c</name>
        <dbReference type="ChEBI" id="CHEBI:61717"/>
        <label>3</label>
    </ligand>
    <ligandPart>
        <name>Fe</name>
        <dbReference type="ChEBI" id="CHEBI:18248"/>
    </ligandPart>
</feature>
<organism evidence="9 10">
    <name type="scientific">Fundidesulfovibrio magnetotacticus</name>
    <dbReference type="NCBI Taxonomy" id="2730080"/>
    <lineage>
        <taxon>Bacteria</taxon>
        <taxon>Pseudomonadati</taxon>
        <taxon>Thermodesulfobacteriota</taxon>
        <taxon>Desulfovibrionia</taxon>
        <taxon>Desulfovibrionales</taxon>
        <taxon>Desulfovibrionaceae</taxon>
        <taxon>Fundidesulfovibrio</taxon>
    </lineage>
</organism>
<protein>
    <submittedName>
        <fullName evidence="9">Menaquinone reductase, multiheme cytochrome c subunit</fullName>
        <ecNumber evidence="9">1.97.-.-</ecNumber>
    </submittedName>
</protein>
<dbReference type="InterPro" id="IPR006311">
    <property type="entry name" value="TAT_signal"/>
</dbReference>
<feature type="domain" description="Class III cytochrome C" evidence="8">
    <location>
        <begin position="35"/>
        <end position="86"/>
    </location>
</feature>
<feature type="binding site" description="axial binding residue" evidence="7">
    <location>
        <position position="44"/>
    </location>
    <ligand>
        <name>heme c</name>
        <dbReference type="ChEBI" id="CHEBI:61717"/>
        <label>1</label>
    </ligand>
    <ligandPart>
        <name>Fe</name>
        <dbReference type="ChEBI" id="CHEBI:18248"/>
    </ligandPart>
</feature>
<dbReference type="PRINTS" id="PR00609">
    <property type="entry name" value="CYTOCHROMEC3"/>
</dbReference>
<dbReference type="AlphaFoldDB" id="A0A6V8LRB3"/>
<dbReference type="InterPro" id="IPR002322">
    <property type="entry name" value="Cyt_c_III"/>
</dbReference>
<evidence type="ECO:0000256" key="2">
    <source>
        <dbReference type="ARBA" id="ARBA00022617"/>
    </source>
</evidence>
<dbReference type="CDD" id="cd08168">
    <property type="entry name" value="Cytochrom_C3"/>
    <property type="match status" value="1"/>
</dbReference>
<proteinExistence type="predicted"/>
<evidence type="ECO:0000256" key="4">
    <source>
        <dbReference type="ARBA" id="ARBA00022982"/>
    </source>
</evidence>
<dbReference type="RefSeq" id="WP_173085668.1">
    <property type="nucleotide sequence ID" value="NZ_BLTE01000013.1"/>
</dbReference>
<keyword evidence="6" id="KW-0411">Iron-sulfur</keyword>
<evidence type="ECO:0000256" key="5">
    <source>
        <dbReference type="ARBA" id="ARBA00023004"/>
    </source>
</evidence>
<evidence type="ECO:0000256" key="6">
    <source>
        <dbReference type="ARBA" id="ARBA00023014"/>
    </source>
</evidence>
<keyword evidence="4" id="KW-0249">Electron transport</keyword>
<dbReference type="EMBL" id="BLTE01000013">
    <property type="protein sequence ID" value="GFK95032.1"/>
    <property type="molecule type" value="Genomic_DNA"/>
</dbReference>
<accession>A0A6V8LRB3</accession>
<keyword evidence="3 7" id="KW-0479">Metal-binding</keyword>
<dbReference type="InterPro" id="IPR020942">
    <property type="entry name" value="Cyt_c_III_dom"/>
</dbReference>